<evidence type="ECO:0000313" key="1">
    <source>
        <dbReference type="EMBL" id="VDO11191.1"/>
    </source>
</evidence>
<evidence type="ECO:0000313" key="3">
    <source>
        <dbReference type="WBParaSite" id="BTMF_0000252001-mRNA-1"/>
    </source>
</evidence>
<accession>A0A0R3Q866</accession>
<dbReference type="Proteomes" id="UP000280834">
    <property type="component" value="Unassembled WGS sequence"/>
</dbReference>
<dbReference type="EMBL" id="UZAG01001405">
    <property type="protein sequence ID" value="VDO11191.1"/>
    <property type="molecule type" value="Genomic_DNA"/>
</dbReference>
<name>A0A0R3Q866_9BILA</name>
<dbReference type="WBParaSite" id="BTMF_0000252001-mRNA-1">
    <property type="protein sequence ID" value="BTMF_0000252001-mRNA-1"/>
    <property type="gene ID" value="BTMF_0000252001"/>
</dbReference>
<proteinExistence type="predicted"/>
<reference evidence="1 2" key="2">
    <citation type="submission" date="2018-11" db="EMBL/GenBank/DDBJ databases">
        <authorList>
            <consortium name="Pathogen Informatics"/>
        </authorList>
    </citation>
    <scope>NUCLEOTIDE SEQUENCE [LARGE SCALE GENOMIC DNA]</scope>
</reference>
<organism evidence="3">
    <name type="scientific">Brugia timori</name>
    <dbReference type="NCBI Taxonomy" id="42155"/>
    <lineage>
        <taxon>Eukaryota</taxon>
        <taxon>Metazoa</taxon>
        <taxon>Ecdysozoa</taxon>
        <taxon>Nematoda</taxon>
        <taxon>Chromadorea</taxon>
        <taxon>Rhabditida</taxon>
        <taxon>Spirurina</taxon>
        <taxon>Spiruromorpha</taxon>
        <taxon>Filarioidea</taxon>
        <taxon>Onchocercidae</taxon>
        <taxon>Brugia</taxon>
    </lineage>
</organism>
<keyword evidence="2" id="KW-1185">Reference proteome</keyword>
<reference evidence="3" key="1">
    <citation type="submission" date="2017-02" db="UniProtKB">
        <authorList>
            <consortium name="WormBaseParasite"/>
        </authorList>
    </citation>
    <scope>IDENTIFICATION</scope>
</reference>
<protein>
    <submittedName>
        <fullName evidence="3">Phospholipid scramblase</fullName>
    </submittedName>
</protein>
<gene>
    <name evidence="1" type="ORF">BTMF_LOCUS1847</name>
</gene>
<evidence type="ECO:0000313" key="2">
    <source>
        <dbReference type="Proteomes" id="UP000280834"/>
    </source>
</evidence>
<sequence length="202" mass="22695">KRKISAEAFFSRLKPSASRFTPIHLVVKAKKGNRQIVYNCEMIAAQGVVVKTLQGNTVMEIRLPDNSQNSMGKILHPAGSTLYKVEQVKCQSLSQRYVISKFGEPFLNVVNTPVTQIFGSFSSILRYFYLINADQALEFFNLSNEKIGFLRPSYFSTAKSLIINYSDQTAVQERATMLGASILFLIVAVRPEYGTMLQNTLH</sequence>
<dbReference type="AlphaFoldDB" id="A0A0R3Q866"/>